<dbReference type="InterPro" id="IPR027417">
    <property type="entry name" value="P-loop_NTPase"/>
</dbReference>
<feature type="coiled-coil region" evidence="1">
    <location>
        <begin position="118"/>
        <end position="168"/>
    </location>
</feature>
<dbReference type="SUPFAM" id="SSF52540">
    <property type="entry name" value="P-loop containing nucleoside triphosphate hydrolases"/>
    <property type="match status" value="1"/>
</dbReference>
<protein>
    <recommendedName>
        <fullName evidence="5">Dynamin family protein</fullName>
    </recommendedName>
</protein>
<evidence type="ECO:0000313" key="3">
    <source>
        <dbReference type="EMBL" id="OUM08754.1"/>
    </source>
</evidence>
<feature type="transmembrane region" description="Helical" evidence="2">
    <location>
        <begin position="628"/>
        <end position="649"/>
    </location>
</feature>
<evidence type="ECO:0000256" key="1">
    <source>
        <dbReference type="SAM" id="Coils"/>
    </source>
</evidence>
<comment type="caution">
    <text evidence="3">The sequence shown here is derived from an EMBL/GenBank/DDBJ whole genome shotgun (WGS) entry which is preliminary data.</text>
</comment>
<keyword evidence="1" id="KW-0175">Coiled coil</keyword>
<sequence length="729" mass="80871">MTAAEDISEGLYLKLVDHVSNLLKALAREVDDPALASAQAEAQSKLQIIEQALTKAIKELKDNAEHKTFTVAFYGETNAGKSTLIETLRILLKETTKREQRQRFIALQQQSGLSEEALQALESEIETLGHRLAETKNETVAADTRHEQRKVEQQLQEETLRLSIEEQKRSAGLIQRILNLVRKLPGEIALAQLQAGSSVLPLQRETELTKLRQQGETLESQLSQTRQRHSTALDSLQQLAAFEDGSIIGDGRADFTRETQAYVFESQGQHFQLLDVPGIEGNETKVSEQINKALKRAHAVFYVTSKAAPPQTGDAGRPGTLEKIQAQLGAQTEVWALYNKRITNPMALKKPTLISSDEQASLNDLDQIMRRQLGDHYQRSMTLCALPAFYAAADCLVPRSTTASSRKKFLDAMTPDVLLEKSGVKPFYKHLTQDLVTDVKAKIRRSNMNKVQLAITDVCSEVKTIQTTQFAPLTKKLNEEAENASHQLRIAFKSLNSRLSNAGEQAIGEFEDIVRNRVYDRIDDNISNDDFKTVLESVFESEQSALQDKLPGALDKQLDLFEKNVSEIVERFESHAKDLLAGYSQIGKARLAGDFSLNVNIDNGINAVGLLATLAGGAALIWNPVGWVLMTLGAVTLLISLAKALWSFFDDDYKKGQQRKATDTNLDSACEAIRDSFRETLADALPPLKEKIEQICSVLQQPALQAKHINQKLDAAHLGLKKIANDLKA</sequence>
<dbReference type="OrthoDB" id="7375852at2"/>
<keyword evidence="2" id="KW-0812">Transmembrane</keyword>
<organism evidence="3 4">
    <name type="scientific">Pseudomonas syringae</name>
    <dbReference type="NCBI Taxonomy" id="317"/>
    <lineage>
        <taxon>Bacteria</taxon>
        <taxon>Pseudomonadati</taxon>
        <taxon>Pseudomonadota</taxon>
        <taxon>Gammaproteobacteria</taxon>
        <taxon>Pseudomonadales</taxon>
        <taxon>Pseudomonadaceae</taxon>
        <taxon>Pseudomonas</taxon>
    </lineage>
</organism>
<keyword evidence="2" id="KW-0472">Membrane</keyword>
<name>A0A244EW88_PSESX</name>
<keyword evidence="2" id="KW-1133">Transmembrane helix</keyword>
<evidence type="ECO:0008006" key="5">
    <source>
        <dbReference type="Google" id="ProtNLM"/>
    </source>
</evidence>
<dbReference type="RefSeq" id="WP_084913978.1">
    <property type="nucleotide sequence ID" value="NZ_MTSA01000002.1"/>
</dbReference>
<gene>
    <name evidence="3" type="ORF">BW686_01925</name>
</gene>
<reference evidence="3 4" key="1">
    <citation type="submission" date="2017-01" db="EMBL/GenBank/DDBJ databases">
        <authorList>
            <person name="Mah S.A."/>
            <person name="Swanson W.J."/>
            <person name="Moy G.W."/>
            <person name="Vacquier V.D."/>
        </authorList>
    </citation>
    <scope>NUCLEOTIDE SEQUENCE [LARGE SCALE GENOMIC DNA]</scope>
    <source>
        <strain evidence="3">PDD-32b-74</strain>
    </source>
</reference>
<accession>A0A244EW88</accession>
<dbReference type="EMBL" id="MTSA01000002">
    <property type="protein sequence ID" value="OUM08754.1"/>
    <property type="molecule type" value="Genomic_DNA"/>
</dbReference>
<dbReference type="AlphaFoldDB" id="A0A244EW88"/>
<evidence type="ECO:0000256" key="2">
    <source>
        <dbReference type="SAM" id="Phobius"/>
    </source>
</evidence>
<dbReference type="Gene3D" id="3.40.50.300">
    <property type="entry name" value="P-loop containing nucleotide triphosphate hydrolases"/>
    <property type="match status" value="2"/>
</dbReference>
<proteinExistence type="predicted"/>
<evidence type="ECO:0000313" key="4">
    <source>
        <dbReference type="Proteomes" id="UP000195128"/>
    </source>
</evidence>
<dbReference type="Proteomes" id="UP000195128">
    <property type="component" value="Unassembled WGS sequence"/>
</dbReference>